<organism evidence="1 2">
    <name type="scientific">Streptomyces malaysiensis subsp. samsunensis</name>
    <dbReference type="NCBI Taxonomy" id="459658"/>
    <lineage>
        <taxon>Bacteria</taxon>
        <taxon>Bacillati</taxon>
        <taxon>Actinomycetota</taxon>
        <taxon>Actinomycetes</taxon>
        <taxon>Kitasatosporales</taxon>
        <taxon>Streptomycetaceae</taxon>
        <taxon>Streptomyces</taxon>
        <taxon>Streptomyces violaceusniger group</taxon>
    </lineage>
</organism>
<evidence type="ECO:0000313" key="1">
    <source>
        <dbReference type="EMBL" id="MCQ8827673.1"/>
    </source>
</evidence>
<reference evidence="1" key="1">
    <citation type="submission" date="2022-06" db="EMBL/GenBank/DDBJ databases">
        <title>WGS of actinobacteria.</title>
        <authorList>
            <person name="Thawai C."/>
        </authorList>
    </citation>
    <scope>NUCLEOTIDE SEQUENCE</scope>
    <source>
        <strain evidence="1">DSM 42010</strain>
    </source>
</reference>
<dbReference type="RefSeq" id="WP_257629268.1">
    <property type="nucleotide sequence ID" value="NZ_JANIIC010000001.1"/>
</dbReference>
<comment type="caution">
    <text evidence="1">The sequence shown here is derived from an EMBL/GenBank/DDBJ whole genome shotgun (WGS) entry which is preliminary data.</text>
</comment>
<sequence>MPRTRNDALAAWMAEHKVTTNELAERLNSAIAEFTGSYGTCTERGVFRWLSGEIAWPHARQRVALERVTGHTPVQLEFQPRGRPTGPIPASPEEDPLYRRAFLTAATAAGASLAAPNAAFPRRLGSADVDRLNGKLAALVAMDDRYGGTLDLERHSAALARETLSLQQGGTASSRIRSELYAVAAAFATSAMWAAIDGRRLDVAQDHLNQAVTLSGLAGDSAVQFRVWGHASALYYQLGRHTDAMAASEASRATAITRRDPLFASLALARLSVDHADSGDAKAALRTLDQAQEAFDRADQSLRRPAWMRFFDQAELDNLATFAYLSLGQWAEAEHRAHRCLTGLRPDLERNRALTRANLALAQLGQGDIEPAVATARAVPAEMARQGRVRKILGDFAHRLNAMAPDTREAHAWLDHRTAIA</sequence>
<dbReference type="InterPro" id="IPR011990">
    <property type="entry name" value="TPR-like_helical_dom_sf"/>
</dbReference>
<accession>A0A9X2LQ18</accession>
<dbReference type="Gene3D" id="1.25.40.10">
    <property type="entry name" value="Tetratricopeptide repeat domain"/>
    <property type="match status" value="1"/>
</dbReference>
<name>A0A9X2LQ18_STRMQ</name>
<gene>
    <name evidence="1" type="ORF">NQU54_00845</name>
</gene>
<keyword evidence="2" id="KW-1185">Reference proteome</keyword>
<dbReference type="SUPFAM" id="SSF48452">
    <property type="entry name" value="TPR-like"/>
    <property type="match status" value="1"/>
</dbReference>
<dbReference type="Proteomes" id="UP001142400">
    <property type="component" value="Unassembled WGS sequence"/>
</dbReference>
<dbReference type="EMBL" id="JANIIC010000001">
    <property type="protein sequence ID" value="MCQ8827673.1"/>
    <property type="molecule type" value="Genomic_DNA"/>
</dbReference>
<protein>
    <submittedName>
        <fullName evidence="1">Tat pathway signal protein</fullName>
    </submittedName>
</protein>
<evidence type="ECO:0000313" key="2">
    <source>
        <dbReference type="Proteomes" id="UP001142400"/>
    </source>
</evidence>
<dbReference type="AlphaFoldDB" id="A0A9X2LQ18"/>
<proteinExistence type="predicted"/>